<gene>
    <name evidence="1" type="ordered locus">MAE_17990</name>
</gene>
<organism evidence="1 2">
    <name type="scientific">Microcystis aeruginosa (strain NIES-843 / IAM M-2473)</name>
    <dbReference type="NCBI Taxonomy" id="449447"/>
    <lineage>
        <taxon>Bacteria</taxon>
        <taxon>Bacillati</taxon>
        <taxon>Cyanobacteriota</taxon>
        <taxon>Cyanophyceae</taxon>
        <taxon>Oscillatoriophycideae</taxon>
        <taxon>Chroococcales</taxon>
        <taxon>Microcystaceae</taxon>
        <taxon>Microcystis</taxon>
    </lineage>
</organism>
<sequence length="71" mass="8060">MRLAIITQRFSWDNFPSKGSSKFSGGVEGNSILRYISTNERRCKGDARVLSDSSRFKCIWEALNQAKSPFL</sequence>
<proteinExistence type="predicted"/>
<evidence type="ECO:0000313" key="2">
    <source>
        <dbReference type="Proteomes" id="UP000001510"/>
    </source>
</evidence>
<accession>B0JWE1</accession>
<name>B0JWE1_MICAN</name>
<reference evidence="1 2" key="1">
    <citation type="journal article" date="2007" name="DNA Res.">
        <title>Complete genomic structure of the bloom-forming toxic cyanobacterium Microcystis aeruginosa NIES-843.</title>
        <authorList>
            <person name="Kaneko T."/>
            <person name="Nakajima N."/>
            <person name="Okamoto S."/>
            <person name="Suzuki I."/>
            <person name="Tanabe Y."/>
            <person name="Tamaoki M."/>
            <person name="Nakamura Y."/>
            <person name="Kasai F."/>
            <person name="Watanabe A."/>
            <person name="Kawashima K."/>
            <person name="Kishida Y."/>
            <person name="Ono A."/>
            <person name="Shimizu Y."/>
            <person name="Takahashi C."/>
            <person name="Minami C."/>
            <person name="Fujishiro T."/>
            <person name="Kohara M."/>
            <person name="Katoh M."/>
            <person name="Nakazaki N."/>
            <person name="Nakayama S."/>
            <person name="Yamada M."/>
            <person name="Tabata S."/>
            <person name="Watanabe M.M."/>
        </authorList>
    </citation>
    <scope>NUCLEOTIDE SEQUENCE [LARGE SCALE GENOMIC DNA]</scope>
    <source>
        <strain evidence="2">NIES-843 / IAM M-247</strain>
    </source>
</reference>
<dbReference type="HOGENOM" id="CLU_2735533_0_0_3"/>
<evidence type="ECO:0000313" key="1">
    <source>
        <dbReference type="EMBL" id="BAG01621.1"/>
    </source>
</evidence>
<protein>
    <submittedName>
        <fullName evidence="1">Uncharacterized protein</fullName>
    </submittedName>
</protein>
<dbReference type="EnsemblBacteria" id="BAG01621">
    <property type="protein sequence ID" value="BAG01621"/>
    <property type="gene ID" value="MAE_17990"/>
</dbReference>
<keyword evidence="2" id="KW-1185">Reference proteome</keyword>
<dbReference type="Proteomes" id="UP000001510">
    <property type="component" value="Chromosome"/>
</dbReference>
<dbReference type="AlphaFoldDB" id="B0JWE1"/>
<dbReference type="EMBL" id="AP009552">
    <property type="protein sequence ID" value="BAG01621.1"/>
    <property type="molecule type" value="Genomic_DNA"/>
</dbReference>
<dbReference type="PaxDb" id="449447-MAE_17990"/>
<dbReference type="KEGG" id="mar:MAE_17990"/>